<dbReference type="OrthoDB" id="6119856at2"/>
<protein>
    <recommendedName>
        <fullName evidence="4">Branched-subunit amino acid transport protein</fullName>
    </recommendedName>
</protein>
<dbReference type="RefSeq" id="WP_097372420.1">
    <property type="nucleotide sequence ID" value="NZ_CP021404.1"/>
</dbReference>
<feature type="transmembrane region" description="Helical" evidence="1">
    <location>
        <begin position="97"/>
        <end position="115"/>
    </location>
</feature>
<keyword evidence="1" id="KW-1133">Transmembrane helix</keyword>
<evidence type="ECO:0000313" key="3">
    <source>
        <dbReference type="Proteomes" id="UP000219050"/>
    </source>
</evidence>
<keyword evidence="1" id="KW-0812">Transmembrane</keyword>
<keyword evidence="1" id="KW-0472">Membrane</keyword>
<reference evidence="2 3" key="1">
    <citation type="submission" date="2017-05" db="EMBL/GenBank/DDBJ databases">
        <title>Comparative genomic and metabolic analysis of manganese-oxidizing mechanisms in Celeribater manganoxidans DY25T: its adaption to the environment of polymetallic nodule.</title>
        <authorList>
            <person name="Wang X."/>
        </authorList>
    </citation>
    <scope>NUCLEOTIDE SEQUENCE [LARGE SCALE GENOMIC DNA]</scope>
    <source>
        <strain evidence="2 3">DY25</strain>
    </source>
</reference>
<dbReference type="AlphaFoldDB" id="A0A291LVP4"/>
<organism evidence="2 3">
    <name type="scientific">Pacificitalea manganoxidans</name>
    <dbReference type="NCBI Taxonomy" id="1411902"/>
    <lineage>
        <taxon>Bacteria</taxon>
        <taxon>Pseudomonadati</taxon>
        <taxon>Pseudomonadota</taxon>
        <taxon>Alphaproteobacteria</taxon>
        <taxon>Rhodobacterales</taxon>
        <taxon>Paracoccaceae</taxon>
        <taxon>Pacificitalea</taxon>
    </lineage>
</organism>
<keyword evidence="3" id="KW-1185">Reference proteome</keyword>
<proteinExistence type="predicted"/>
<feature type="transmembrane region" description="Helical" evidence="1">
    <location>
        <begin position="50"/>
        <end position="70"/>
    </location>
</feature>
<dbReference type="KEGG" id="cmag:CBW24_01265"/>
<dbReference type="EMBL" id="CP021404">
    <property type="protein sequence ID" value="ATI40770.1"/>
    <property type="molecule type" value="Genomic_DNA"/>
</dbReference>
<sequence>MIDFFGSGAYDGPRVWAVIVALGIGTFLVRFSFLGIVGDRQLPAWVLRHLRYTAVAVIPALVAPLVFFPAQTGGQTDPIRLIAAAATLLTGWRTKNMLLSIICGMGTLYLLRAVFGTG</sequence>
<name>A0A291LVP4_9RHOB</name>
<dbReference type="InterPro" id="IPR008407">
    <property type="entry name" value="Brnchd-chn_aa_trnsp_AzlD"/>
</dbReference>
<gene>
    <name evidence="2" type="ORF">CBW24_01265</name>
</gene>
<evidence type="ECO:0008006" key="4">
    <source>
        <dbReference type="Google" id="ProtNLM"/>
    </source>
</evidence>
<evidence type="ECO:0000256" key="1">
    <source>
        <dbReference type="SAM" id="Phobius"/>
    </source>
</evidence>
<accession>A0A291LVP4</accession>
<dbReference type="Proteomes" id="UP000219050">
    <property type="component" value="Chromosome"/>
</dbReference>
<evidence type="ECO:0000313" key="2">
    <source>
        <dbReference type="EMBL" id="ATI40770.1"/>
    </source>
</evidence>
<feature type="transmembrane region" description="Helical" evidence="1">
    <location>
        <begin position="15"/>
        <end position="38"/>
    </location>
</feature>
<dbReference type="Pfam" id="PF05437">
    <property type="entry name" value="AzlD"/>
    <property type="match status" value="1"/>
</dbReference>